<dbReference type="AlphaFoldDB" id="A0A2I1HMS0"/>
<reference evidence="1 2" key="1">
    <citation type="submission" date="2015-10" db="EMBL/GenBank/DDBJ databases">
        <title>Genome analyses suggest a sexual origin of heterokaryosis in a supposedly ancient asexual fungus.</title>
        <authorList>
            <person name="Ropars J."/>
            <person name="Sedzielewska K."/>
            <person name="Noel J."/>
            <person name="Charron P."/>
            <person name="Farinelli L."/>
            <person name="Marton T."/>
            <person name="Kruger M."/>
            <person name="Pelin A."/>
            <person name="Brachmann A."/>
            <person name="Corradi N."/>
        </authorList>
    </citation>
    <scope>NUCLEOTIDE SEQUENCE [LARGE SCALE GENOMIC DNA]</scope>
    <source>
        <strain evidence="1 2">A4</strain>
    </source>
</reference>
<dbReference type="VEuPathDB" id="FungiDB:FUN_021800"/>
<keyword evidence="2" id="KW-1185">Reference proteome</keyword>
<sequence>MNYIKLYKASKDENKEGFSSFVEYSYGESIDFSKTIANIFLFTKTSKAKIINIRDIIKTDHALLTFDFINEDLIYPILQTKKLNTTNKNLIRKIFDFDNTEDKELSNFH</sequence>
<protein>
    <submittedName>
        <fullName evidence="1">Uncharacterized protein</fullName>
    </submittedName>
</protein>
<dbReference type="EMBL" id="LLXI01004011">
    <property type="protein sequence ID" value="PKY60149.1"/>
    <property type="molecule type" value="Genomic_DNA"/>
</dbReference>
<gene>
    <name evidence="1" type="ORF">RhiirA4_483519</name>
</gene>
<evidence type="ECO:0000313" key="2">
    <source>
        <dbReference type="Proteomes" id="UP000234323"/>
    </source>
</evidence>
<proteinExistence type="predicted"/>
<evidence type="ECO:0000313" key="1">
    <source>
        <dbReference type="EMBL" id="PKY60149.1"/>
    </source>
</evidence>
<comment type="caution">
    <text evidence="1">The sequence shown here is derived from an EMBL/GenBank/DDBJ whole genome shotgun (WGS) entry which is preliminary data.</text>
</comment>
<dbReference type="Proteomes" id="UP000234323">
    <property type="component" value="Unassembled WGS sequence"/>
</dbReference>
<name>A0A2I1HMS0_9GLOM</name>
<accession>A0A2I1HMS0</accession>
<organism evidence="1 2">
    <name type="scientific">Rhizophagus irregularis</name>
    <dbReference type="NCBI Taxonomy" id="588596"/>
    <lineage>
        <taxon>Eukaryota</taxon>
        <taxon>Fungi</taxon>
        <taxon>Fungi incertae sedis</taxon>
        <taxon>Mucoromycota</taxon>
        <taxon>Glomeromycotina</taxon>
        <taxon>Glomeromycetes</taxon>
        <taxon>Glomerales</taxon>
        <taxon>Glomeraceae</taxon>
        <taxon>Rhizophagus</taxon>
    </lineage>
</organism>